<name>A0ABY4RNN6_9BACL</name>
<dbReference type="InterPro" id="IPR014258">
    <property type="entry name" value="CAP_domain_YkwD-like"/>
</dbReference>
<dbReference type="InterPro" id="IPR014044">
    <property type="entry name" value="CAP_dom"/>
</dbReference>
<dbReference type="RefSeq" id="WP_249865021.1">
    <property type="nucleotide sequence ID" value="NZ_CP027059.1"/>
</dbReference>
<sequence>MNRFQKVLLTGVLTLSPIIGVSAASAAPANTVTGNDALNALTQKYGVDLNSLLKGQQGSGIDLNSLLNGQQGNWQVFKPGSNSNGNMWAGMWKQVPAQTTNPGWGCDNGSTGNGAGTVDNGTDTSDNGTGTVDNGTDTSDNGSGTADTGTGTTNNNGSAGSDQGTANSSQSDYAAQVINLVNQERAKAGLSALTEDSSLSNMALVKAKDMYTNNYFDHNSPTYGSPFDMMKQFGISYSYAGENIAKGQRDPQEVMNSWMNSQGHRENILSPNYTKIGVAYYNGEWVQEFIAN</sequence>
<dbReference type="PANTHER" id="PTHR31157">
    <property type="entry name" value="SCP DOMAIN-CONTAINING PROTEIN"/>
    <property type="match status" value="1"/>
</dbReference>
<gene>
    <name evidence="4" type="ORF">SK3146_02102</name>
</gene>
<evidence type="ECO:0000256" key="2">
    <source>
        <dbReference type="SAM" id="SignalP"/>
    </source>
</evidence>
<dbReference type="SUPFAM" id="SSF55797">
    <property type="entry name" value="PR-1-like"/>
    <property type="match status" value="1"/>
</dbReference>
<dbReference type="NCBIfam" id="TIGR02909">
    <property type="entry name" value="spore_YkwD"/>
    <property type="match status" value="1"/>
</dbReference>
<feature type="domain" description="SCP" evidence="3">
    <location>
        <begin position="179"/>
        <end position="285"/>
    </location>
</feature>
<reference evidence="4" key="1">
    <citation type="submission" date="2018-02" db="EMBL/GenBank/DDBJ databases">
        <authorList>
            <person name="Kim S.-K."/>
            <person name="Jung H.-I."/>
            <person name="Lee S.-W."/>
        </authorList>
    </citation>
    <scope>NUCLEOTIDE SEQUENCE</scope>
    <source>
        <strain evidence="4">SK3146</strain>
    </source>
</reference>
<dbReference type="Pfam" id="PF00188">
    <property type="entry name" value="CAP"/>
    <property type="match status" value="1"/>
</dbReference>
<organism evidence="4 5">
    <name type="scientific">Paenibacillus konkukensis</name>
    <dbReference type="NCBI Taxonomy" id="2020716"/>
    <lineage>
        <taxon>Bacteria</taxon>
        <taxon>Bacillati</taxon>
        <taxon>Bacillota</taxon>
        <taxon>Bacilli</taxon>
        <taxon>Bacillales</taxon>
        <taxon>Paenibacillaceae</taxon>
        <taxon>Paenibacillus</taxon>
    </lineage>
</organism>
<dbReference type="Proteomes" id="UP001057134">
    <property type="component" value="Chromosome"/>
</dbReference>
<evidence type="ECO:0000313" key="4">
    <source>
        <dbReference type="EMBL" id="UQZ82942.1"/>
    </source>
</evidence>
<accession>A0ABY4RNN6</accession>
<keyword evidence="5" id="KW-1185">Reference proteome</keyword>
<dbReference type="Gene3D" id="3.40.33.10">
    <property type="entry name" value="CAP"/>
    <property type="match status" value="1"/>
</dbReference>
<evidence type="ECO:0000313" key="5">
    <source>
        <dbReference type="Proteomes" id="UP001057134"/>
    </source>
</evidence>
<evidence type="ECO:0000259" key="3">
    <source>
        <dbReference type="Pfam" id="PF00188"/>
    </source>
</evidence>
<dbReference type="CDD" id="cd05379">
    <property type="entry name" value="CAP_bacterial"/>
    <property type="match status" value="1"/>
</dbReference>
<protein>
    <submittedName>
        <fullName evidence="4">Cysteine-rich secretory protein family protein</fullName>
    </submittedName>
</protein>
<evidence type="ECO:0000256" key="1">
    <source>
        <dbReference type="SAM" id="MobiDB-lite"/>
    </source>
</evidence>
<feature type="region of interest" description="Disordered" evidence="1">
    <location>
        <begin position="96"/>
        <end position="170"/>
    </location>
</feature>
<reference evidence="4" key="2">
    <citation type="journal article" date="2021" name="J Anim Sci Technol">
        <title>Complete genome sequence of Paenibacillus konkukensis sp. nov. SK3146 as a potential probiotic strain.</title>
        <authorList>
            <person name="Jung H.I."/>
            <person name="Park S."/>
            <person name="Niu K.M."/>
            <person name="Lee S.W."/>
            <person name="Kothari D."/>
            <person name="Yi K.J."/>
            <person name="Kim S.K."/>
        </authorList>
    </citation>
    <scope>NUCLEOTIDE SEQUENCE</scope>
    <source>
        <strain evidence="4">SK3146</strain>
    </source>
</reference>
<proteinExistence type="predicted"/>
<feature type="chain" id="PRO_5046288884" evidence="2">
    <location>
        <begin position="27"/>
        <end position="292"/>
    </location>
</feature>
<feature type="signal peptide" evidence="2">
    <location>
        <begin position="1"/>
        <end position="26"/>
    </location>
</feature>
<feature type="compositionally biased region" description="Low complexity" evidence="1">
    <location>
        <begin position="116"/>
        <end position="162"/>
    </location>
</feature>
<dbReference type="PANTHER" id="PTHR31157:SF1">
    <property type="entry name" value="SCP DOMAIN-CONTAINING PROTEIN"/>
    <property type="match status" value="1"/>
</dbReference>
<dbReference type="InterPro" id="IPR035940">
    <property type="entry name" value="CAP_sf"/>
</dbReference>
<keyword evidence="2" id="KW-0732">Signal</keyword>
<dbReference type="EMBL" id="CP027059">
    <property type="protein sequence ID" value="UQZ82942.1"/>
    <property type="molecule type" value="Genomic_DNA"/>
</dbReference>